<organism evidence="1 2">
    <name type="scientific">Ixodes persulcatus</name>
    <name type="common">Taiga tick</name>
    <dbReference type="NCBI Taxonomy" id="34615"/>
    <lineage>
        <taxon>Eukaryota</taxon>
        <taxon>Metazoa</taxon>
        <taxon>Ecdysozoa</taxon>
        <taxon>Arthropoda</taxon>
        <taxon>Chelicerata</taxon>
        <taxon>Arachnida</taxon>
        <taxon>Acari</taxon>
        <taxon>Parasitiformes</taxon>
        <taxon>Ixodida</taxon>
        <taxon>Ixodoidea</taxon>
        <taxon>Ixodidae</taxon>
        <taxon>Ixodinae</taxon>
        <taxon>Ixodes</taxon>
    </lineage>
</organism>
<gene>
    <name evidence="1" type="ORF">HPB47_024884</name>
</gene>
<proteinExistence type="predicted"/>
<sequence>MGPTISPPQDRKANPPAQLAHYASQAFSSRPYALATAICAIPSVSPPAFPDSSPPIFLAVFSCRARRLLRFRGSFVEAVRRGPAPPTATVGTQVSFSELAQPLRGDGGHPVADGEYLLSGSGEAAEVSWVSGILASDTMKKARARKEQARAAQEAEAAEAADNYNVLMETGFSTYKCTSCIRRSSKPNESGDEEDSASVEKTPAVPSIVNGWATNAIRCCPVGERECCSTYHECVWDPRSSVFVSLDCP</sequence>
<evidence type="ECO:0000313" key="1">
    <source>
        <dbReference type="EMBL" id="KAG0428086.1"/>
    </source>
</evidence>
<evidence type="ECO:0000313" key="2">
    <source>
        <dbReference type="Proteomes" id="UP000805193"/>
    </source>
</evidence>
<protein>
    <submittedName>
        <fullName evidence="1">Uncharacterized protein</fullName>
    </submittedName>
</protein>
<reference evidence="1 2" key="1">
    <citation type="journal article" date="2020" name="Cell">
        <title>Large-Scale Comparative Analyses of Tick Genomes Elucidate Their Genetic Diversity and Vector Capacities.</title>
        <authorList>
            <consortium name="Tick Genome and Microbiome Consortium (TIGMIC)"/>
            <person name="Jia N."/>
            <person name="Wang J."/>
            <person name="Shi W."/>
            <person name="Du L."/>
            <person name="Sun Y."/>
            <person name="Zhan W."/>
            <person name="Jiang J.F."/>
            <person name="Wang Q."/>
            <person name="Zhang B."/>
            <person name="Ji P."/>
            <person name="Bell-Sakyi L."/>
            <person name="Cui X.M."/>
            <person name="Yuan T.T."/>
            <person name="Jiang B.G."/>
            <person name="Yang W.F."/>
            <person name="Lam T.T."/>
            <person name="Chang Q.C."/>
            <person name="Ding S.J."/>
            <person name="Wang X.J."/>
            <person name="Zhu J.G."/>
            <person name="Ruan X.D."/>
            <person name="Zhao L."/>
            <person name="Wei J.T."/>
            <person name="Ye R.Z."/>
            <person name="Que T.C."/>
            <person name="Du C.H."/>
            <person name="Zhou Y.H."/>
            <person name="Cheng J.X."/>
            <person name="Dai P.F."/>
            <person name="Guo W.B."/>
            <person name="Han X.H."/>
            <person name="Huang E.J."/>
            <person name="Li L.F."/>
            <person name="Wei W."/>
            <person name="Gao Y.C."/>
            <person name="Liu J.Z."/>
            <person name="Shao H.Z."/>
            <person name="Wang X."/>
            <person name="Wang C.C."/>
            <person name="Yang T.C."/>
            <person name="Huo Q.B."/>
            <person name="Li W."/>
            <person name="Chen H.Y."/>
            <person name="Chen S.E."/>
            <person name="Zhou L.G."/>
            <person name="Ni X.B."/>
            <person name="Tian J.H."/>
            <person name="Sheng Y."/>
            <person name="Liu T."/>
            <person name="Pan Y.S."/>
            <person name="Xia L.Y."/>
            <person name="Li J."/>
            <person name="Zhao F."/>
            <person name="Cao W.C."/>
        </authorList>
    </citation>
    <scope>NUCLEOTIDE SEQUENCE [LARGE SCALE GENOMIC DNA]</scope>
    <source>
        <strain evidence="1">Iper-2018</strain>
    </source>
</reference>
<keyword evidence="2" id="KW-1185">Reference proteome</keyword>
<accession>A0AC60Q2Y0</accession>
<name>A0AC60Q2Y0_IXOPE</name>
<comment type="caution">
    <text evidence="1">The sequence shown here is derived from an EMBL/GenBank/DDBJ whole genome shotgun (WGS) entry which is preliminary data.</text>
</comment>
<dbReference type="Proteomes" id="UP000805193">
    <property type="component" value="Unassembled WGS sequence"/>
</dbReference>
<dbReference type="EMBL" id="JABSTQ010009563">
    <property type="protein sequence ID" value="KAG0428086.1"/>
    <property type="molecule type" value="Genomic_DNA"/>
</dbReference>